<keyword evidence="3" id="KW-1185">Reference proteome</keyword>
<feature type="transmembrane region" description="Helical" evidence="1">
    <location>
        <begin position="127"/>
        <end position="148"/>
    </location>
</feature>
<accession>A0ABY2XC94</accession>
<feature type="transmembrane region" description="Helical" evidence="1">
    <location>
        <begin position="429"/>
        <end position="453"/>
    </location>
</feature>
<organism evidence="2 3">
    <name type="scientific">Arenibacterium halophilum</name>
    <dbReference type="NCBI Taxonomy" id="2583821"/>
    <lineage>
        <taxon>Bacteria</taxon>
        <taxon>Pseudomonadati</taxon>
        <taxon>Pseudomonadota</taxon>
        <taxon>Alphaproteobacteria</taxon>
        <taxon>Rhodobacterales</taxon>
        <taxon>Paracoccaceae</taxon>
        <taxon>Arenibacterium</taxon>
    </lineage>
</organism>
<feature type="transmembrane region" description="Helical" evidence="1">
    <location>
        <begin position="51"/>
        <end position="76"/>
    </location>
</feature>
<feature type="transmembrane region" description="Helical" evidence="1">
    <location>
        <begin position="595"/>
        <end position="613"/>
    </location>
</feature>
<evidence type="ECO:0000313" key="3">
    <source>
        <dbReference type="Proteomes" id="UP001191082"/>
    </source>
</evidence>
<keyword evidence="1" id="KW-0812">Transmembrane</keyword>
<evidence type="ECO:0000313" key="2">
    <source>
        <dbReference type="EMBL" id="TMV14645.1"/>
    </source>
</evidence>
<keyword evidence="1" id="KW-1133">Transmembrane helix</keyword>
<dbReference type="RefSeq" id="WP_138861996.1">
    <property type="nucleotide sequence ID" value="NZ_VCPC01000001.1"/>
</dbReference>
<sequence>MILILYARERLDIPSTGSAISQEADTGKASGFSSDTFISSLPPSSIRVGRYFWFAVALYVAGLAIIYTVLSAAIVAGLKGVLPVEVGVNLDALDTAIFTPELVPRPELTFAQEVLAWLDRPSRFTQYPWQPVLLALGMVGLLPSIMFVRAAEVRVRKLSLLVAGIPRQVIKLWEQLKADPVPTEHAFDDETHETLQNARQYYADLTGDSDSGTRRFIEQLEKIFCFKAWMDAKTWPHPKVRALISRRAPTNLESEVTLTTEEVSDLVSLSKVAQEARPSPALGLRVAQAANEGLAEAPRPYGAQQAADLGVRDIAAAKQIIGQRWAALQRRVAGDPNTGSVGQYELCCLMIALYAERSGNVGSIRNDDGVINTLRTWVDRARDNIDDQSSFTAMNFAVFVSIVASMIGFGLYLLLGLTDYVIWSKKDAGIFALRMATTLTAALVPVYVFRVVYDEEQRWKRWVNFFRPPIFQYQLYLVVAFAFCFLCQALFHYLAPIIGGTQDTLAFSDLLQAQNLKTFAAAALPGTILALFLRLAYDQELRHMRPFIFWSMVLIVIHAVFQFGALMFDPDYASLTMTDAELLSRNIETTQRQQALALVLVSITLLVLMNVMVSWSIAQWKRKCALASPSSA</sequence>
<proteinExistence type="predicted"/>
<name>A0ABY2XC94_9RHOB</name>
<feature type="transmembrane region" description="Helical" evidence="1">
    <location>
        <begin position="547"/>
        <end position="568"/>
    </location>
</feature>
<feature type="transmembrane region" description="Helical" evidence="1">
    <location>
        <begin position="473"/>
        <end position="495"/>
    </location>
</feature>
<dbReference type="Proteomes" id="UP001191082">
    <property type="component" value="Unassembled WGS sequence"/>
</dbReference>
<comment type="caution">
    <text evidence="2">The sequence shown here is derived from an EMBL/GenBank/DDBJ whole genome shotgun (WGS) entry which is preliminary data.</text>
</comment>
<evidence type="ECO:0000256" key="1">
    <source>
        <dbReference type="SAM" id="Phobius"/>
    </source>
</evidence>
<feature type="transmembrane region" description="Helical" evidence="1">
    <location>
        <begin position="396"/>
        <end position="417"/>
    </location>
</feature>
<reference evidence="2 3" key="1">
    <citation type="submission" date="2019-05" db="EMBL/GenBank/DDBJ databases">
        <title>Marivita sp. nov. isolated from sea sediment.</title>
        <authorList>
            <person name="Kim W."/>
        </authorList>
    </citation>
    <scope>NUCLEOTIDE SEQUENCE [LARGE SCALE GENOMIC DNA]</scope>
    <source>
        <strain evidence="2 3">CAU 1492</strain>
    </source>
</reference>
<feature type="transmembrane region" description="Helical" evidence="1">
    <location>
        <begin position="515"/>
        <end position="535"/>
    </location>
</feature>
<dbReference type="EMBL" id="VCPC01000001">
    <property type="protein sequence ID" value="TMV14645.1"/>
    <property type="molecule type" value="Genomic_DNA"/>
</dbReference>
<gene>
    <name evidence="2" type="ORF">FGK64_01280</name>
</gene>
<protein>
    <submittedName>
        <fullName evidence="2">Uncharacterized protein</fullName>
    </submittedName>
</protein>
<keyword evidence="1" id="KW-0472">Membrane</keyword>